<dbReference type="PRINTS" id="PR00344">
    <property type="entry name" value="BCTRLSENSOR"/>
</dbReference>
<evidence type="ECO:0000256" key="10">
    <source>
        <dbReference type="ARBA" id="ARBA00039401"/>
    </source>
</evidence>
<evidence type="ECO:0000256" key="7">
    <source>
        <dbReference type="ARBA" id="ARBA00022777"/>
    </source>
</evidence>
<accession>A0AB39BH02</accession>
<evidence type="ECO:0000313" key="13">
    <source>
        <dbReference type="EMBL" id="XDI05681.1"/>
    </source>
</evidence>
<evidence type="ECO:0000256" key="9">
    <source>
        <dbReference type="ARBA" id="ARBA00023012"/>
    </source>
</evidence>
<dbReference type="Pfam" id="PF02518">
    <property type="entry name" value="HATPase_c"/>
    <property type="match status" value="1"/>
</dbReference>
<evidence type="ECO:0000256" key="3">
    <source>
        <dbReference type="ARBA" id="ARBA00012438"/>
    </source>
</evidence>
<dbReference type="InterPro" id="IPR004358">
    <property type="entry name" value="Sig_transdc_His_kin-like_C"/>
</dbReference>
<dbReference type="SMART" id="SM00387">
    <property type="entry name" value="HATPase_c"/>
    <property type="match status" value="1"/>
</dbReference>
<dbReference type="InterPro" id="IPR036097">
    <property type="entry name" value="HisK_dim/P_sf"/>
</dbReference>
<evidence type="ECO:0000256" key="4">
    <source>
        <dbReference type="ARBA" id="ARBA00022553"/>
    </source>
</evidence>
<keyword evidence="7 13" id="KW-0418">Kinase</keyword>
<dbReference type="GO" id="GO:0000155">
    <property type="term" value="F:phosphorelay sensor kinase activity"/>
    <property type="evidence" value="ECO:0007669"/>
    <property type="project" value="InterPro"/>
</dbReference>
<proteinExistence type="predicted"/>
<dbReference type="GO" id="GO:0007234">
    <property type="term" value="P:osmosensory signaling via phosphorelay pathway"/>
    <property type="evidence" value="ECO:0007669"/>
    <property type="project" value="TreeGrafter"/>
</dbReference>
<protein>
    <recommendedName>
        <fullName evidence="10">Sensor-like histidine kinase SenX3</fullName>
        <ecNumber evidence="3">2.7.13.3</ecNumber>
    </recommendedName>
</protein>
<evidence type="ECO:0000256" key="11">
    <source>
        <dbReference type="SAM" id="Phobius"/>
    </source>
</evidence>
<keyword evidence="6" id="KW-0547">Nucleotide-binding</keyword>
<comment type="catalytic activity">
    <reaction evidence="1">
        <text>ATP + protein L-histidine = ADP + protein N-phospho-L-histidine.</text>
        <dbReference type="EC" id="2.7.13.3"/>
    </reaction>
</comment>
<keyword evidence="11" id="KW-0812">Transmembrane</keyword>
<dbReference type="InterPro" id="IPR003594">
    <property type="entry name" value="HATPase_dom"/>
</dbReference>
<keyword evidence="5" id="KW-0808">Transferase</keyword>
<dbReference type="CDD" id="cd00075">
    <property type="entry name" value="HATPase"/>
    <property type="match status" value="1"/>
</dbReference>
<feature type="transmembrane region" description="Helical" evidence="11">
    <location>
        <begin position="53"/>
        <end position="77"/>
    </location>
</feature>
<dbReference type="EC" id="2.7.13.3" evidence="3"/>
<dbReference type="EMBL" id="CP162511">
    <property type="protein sequence ID" value="XDI05681.1"/>
    <property type="molecule type" value="Genomic_DNA"/>
</dbReference>
<keyword evidence="4" id="KW-0597">Phosphoprotein</keyword>
<gene>
    <name evidence="13" type="ORF">ABFY20_00915</name>
</gene>
<evidence type="ECO:0000256" key="1">
    <source>
        <dbReference type="ARBA" id="ARBA00000085"/>
    </source>
</evidence>
<organism evidence="13">
    <name type="scientific">Herbiconiux sp. A18JL235</name>
    <dbReference type="NCBI Taxonomy" id="3152363"/>
    <lineage>
        <taxon>Bacteria</taxon>
        <taxon>Bacillati</taxon>
        <taxon>Actinomycetota</taxon>
        <taxon>Actinomycetes</taxon>
        <taxon>Micrococcales</taxon>
        <taxon>Microbacteriaceae</taxon>
        <taxon>Herbiconiux</taxon>
    </lineage>
</organism>
<feature type="domain" description="Histidine kinase" evidence="12">
    <location>
        <begin position="111"/>
        <end position="319"/>
    </location>
</feature>
<dbReference type="Gene3D" id="1.10.287.130">
    <property type="match status" value="1"/>
</dbReference>
<dbReference type="AlphaFoldDB" id="A0AB39BH02"/>
<sequence>MSGGAEAAEGRLGGRRARVVAGVVAAVPVVVGLVVAGVLTVTGDRREVVLTSALATAVAGGGAVLSAIGALIVLLLAGRRSRRLRAASALSSEFERGRALERAHHRRFLARLDHEMKNPITAIRATVVAHDLSTSPQLAVIDDQAQRLATLVGDLRKLSELETRPLDLERLDLEQLVAEAVSALVQQRPETAGRVTVSVTRVPWAVPAVAGDPDLLSLAIDNVLSNAAKFGAAGPIELRLREHDGWAVLEVADAGRGIPEADLPVVFHELARAGNARDVPGSGLGLTLVETVIRRHGGDVTLRSLPGSGTVVTLRLPGA</sequence>
<evidence type="ECO:0000256" key="8">
    <source>
        <dbReference type="ARBA" id="ARBA00022840"/>
    </source>
</evidence>
<dbReference type="CDD" id="cd00082">
    <property type="entry name" value="HisKA"/>
    <property type="match status" value="1"/>
</dbReference>
<dbReference type="GO" id="GO:0000156">
    <property type="term" value="F:phosphorelay response regulator activity"/>
    <property type="evidence" value="ECO:0007669"/>
    <property type="project" value="TreeGrafter"/>
</dbReference>
<evidence type="ECO:0000259" key="12">
    <source>
        <dbReference type="PROSITE" id="PS50109"/>
    </source>
</evidence>
<keyword evidence="8" id="KW-0067">ATP-binding</keyword>
<dbReference type="SUPFAM" id="SSF55874">
    <property type="entry name" value="ATPase domain of HSP90 chaperone/DNA topoisomerase II/histidine kinase"/>
    <property type="match status" value="1"/>
</dbReference>
<dbReference type="InterPro" id="IPR036890">
    <property type="entry name" value="HATPase_C_sf"/>
</dbReference>
<comment type="subcellular location">
    <subcellularLocation>
        <location evidence="2">Cell membrane</location>
    </subcellularLocation>
</comment>
<dbReference type="InterPro" id="IPR003661">
    <property type="entry name" value="HisK_dim/P_dom"/>
</dbReference>
<dbReference type="GO" id="GO:0030295">
    <property type="term" value="F:protein kinase activator activity"/>
    <property type="evidence" value="ECO:0007669"/>
    <property type="project" value="TreeGrafter"/>
</dbReference>
<dbReference type="InterPro" id="IPR005467">
    <property type="entry name" value="His_kinase_dom"/>
</dbReference>
<feature type="transmembrane region" description="Helical" evidence="11">
    <location>
        <begin position="19"/>
        <end position="41"/>
    </location>
</feature>
<keyword evidence="9" id="KW-0902">Two-component regulatory system</keyword>
<dbReference type="GO" id="GO:0005524">
    <property type="term" value="F:ATP binding"/>
    <property type="evidence" value="ECO:0007669"/>
    <property type="project" value="UniProtKB-KW"/>
</dbReference>
<dbReference type="PROSITE" id="PS50109">
    <property type="entry name" value="HIS_KIN"/>
    <property type="match status" value="1"/>
</dbReference>
<dbReference type="PANTHER" id="PTHR42878:SF7">
    <property type="entry name" value="SENSOR HISTIDINE KINASE GLRK"/>
    <property type="match status" value="1"/>
</dbReference>
<dbReference type="RefSeq" id="WP_368498070.1">
    <property type="nucleotide sequence ID" value="NZ_CP162511.1"/>
</dbReference>
<keyword evidence="11" id="KW-0472">Membrane</keyword>
<evidence type="ECO:0000256" key="2">
    <source>
        <dbReference type="ARBA" id="ARBA00004236"/>
    </source>
</evidence>
<keyword evidence="11" id="KW-1133">Transmembrane helix</keyword>
<evidence type="ECO:0000256" key="6">
    <source>
        <dbReference type="ARBA" id="ARBA00022741"/>
    </source>
</evidence>
<name>A0AB39BH02_9MICO</name>
<reference evidence="13" key="1">
    <citation type="submission" date="2024-05" db="EMBL/GenBank/DDBJ databases">
        <title>Herbiconiux sp. A18JL235.</title>
        <authorList>
            <person name="Zhang G."/>
        </authorList>
    </citation>
    <scope>NUCLEOTIDE SEQUENCE</scope>
    <source>
        <strain evidence="13">A18JL235</strain>
    </source>
</reference>
<dbReference type="PANTHER" id="PTHR42878">
    <property type="entry name" value="TWO-COMPONENT HISTIDINE KINASE"/>
    <property type="match status" value="1"/>
</dbReference>
<dbReference type="SUPFAM" id="SSF47384">
    <property type="entry name" value="Homodimeric domain of signal transducing histidine kinase"/>
    <property type="match status" value="1"/>
</dbReference>
<dbReference type="GO" id="GO:0005886">
    <property type="term" value="C:plasma membrane"/>
    <property type="evidence" value="ECO:0007669"/>
    <property type="project" value="UniProtKB-SubCell"/>
</dbReference>
<dbReference type="InterPro" id="IPR050351">
    <property type="entry name" value="BphY/WalK/GraS-like"/>
</dbReference>
<dbReference type="Gene3D" id="3.30.565.10">
    <property type="entry name" value="Histidine kinase-like ATPase, C-terminal domain"/>
    <property type="match status" value="1"/>
</dbReference>
<dbReference type="SMART" id="SM00388">
    <property type="entry name" value="HisKA"/>
    <property type="match status" value="1"/>
</dbReference>
<dbReference type="Pfam" id="PF00512">
    <property type="entry name" value="HisKA"/>
    <property type="match status" value="1"/>
</dbReference>
<evidence type="ECO:0000256" key="5">
    <source>
        <dbReference type="ARBA" id="ARBA00022679"/>
    </source>
</evidence>